<dbReference type="eggNOG" id="arCOG00536">
    <property type="taxonomic scope" value="Archaea"/>
</dbReference>
<evidence type="ECO:0000313" key="1">
    <source>
        <dbReference type="EMBL" id="ABU81444.1"/>
    </source>
</evidence>
<dbReference type="SUPFAM" id="SSF54690">
    <property type="entry name" value="Molybdopterin synthase subunit MoaE"/>
    <property type="match status" value="1"/>
</dbReference>
<dbReference type="HOGENOM" id="CLU_069141_0_0_2"/>
<proteinExistence type="predicted"/>
<protein>
    <submittedName>
        <fullName evidence="1">Molybdopterin biosynthesis MoaE protein</fullName>
    </submittedName>
</protein>
<dbReference type="OrthoDB" id="45235at2157"/>
<dbReference type="EMBL" id="CP000816">
    <property type="protein sequence ID" value="ABU81444.1"/>
    <property type="molecule type" value="Genomic_DNA"/>
</dbReference>
<evidence type="ECO:0000313" key="2">
    <source>
        <dbReference type="Proteomes" id="UP000000262"/>
    </source>
</evidence>
<gene>
    <name evidence="1" type="ordered locus">Igni_0260</name>
</gene>
<name>A8A942_IGNH4</name>
<dbReference type="CDD" id="cd00756">
    <property type="entry name" value="MoaE"/>
    <property type="match status" value="1"/>
</dbReference>
<dbReference type="KEGG" id="iho:Igni_0260"/>
<dbReference type="InterPro" id="IPR016155">
    <property type="entry name" value="Mopterin_synth/thiamin_S_b"/>
</dbReference>
<dbReference type="PhylomeDB" id="A8A942"/>
<dbReference type="RefSeq" id="WP_011998296.1">
    <property type="nucleotide sequence ID" value="NC_009776.1"/>
</dbReference>
<dbReference type="Proteomes" id="UP000000262">
    <property type="component" value="Chromosome"/>
</dbReference>
<dbReference type="Gene3D" id="3.10.20.30">
    <property type="match status" value="1"/>
</dbReference>
<organism evidence="1 2">
    <name type="scientific">Ignicoccus hospitalis (strain KIN4/I / DSM 18386 / JCM 14125)</name>
    <dbReference type="NCBI Taxonomy" id="453591"/>
    <lineage>
        <taxon>Archaea</taxon>
        <taxon>Thermoproteota</taxon>
        <taxon>Thermoprotei</taxon>
        <taxon>Desulfurococcales</taxon>
        <taxon>Desulfurococcaceae</taxon>
        <taxon>Ignicoccus</taxon>
    </lineage>
</organism>
<reference evidence="1 2" key="1">
    <citation type="journal article" date="2008" name="Genome Biol.">
        <title>A genomic analysis of the archaeal system Ignicoccus hospitalis-Nanoarchaeum equitans.</title>
        <authorList>
            <person name="Podar M."/>
            <person name="Anderson I."/>
            <person name="Makarova K.S."/>
            <person name="Elkins J.G."/>
            <person name="Ivanova N."/>
            <person name="Wall M.A."/>
            <person name="Lykidis A."/>
            <person name="Mavromatis K."/>
            <person name="Sun H."/>
            <person name="Hudson M.E."/>
            <person name="Chen W."/>
            <person name="Deciu C."/>
            <person name="Hutchison D."/>
            <person name="Eads J.R."/>
            <person name="Anderson A."/>
            <person name="Fernandes F."/>
            <person name="Szeto E."/>
            <person name="Lapidus A."/>
            <person name="Kyrpides N.C."/>
            <person name="Saier M.H.Jr."/>
            <person name="Richardson P.M."/>
            <person name="Rachel R."/>
            <person name="Huber H."/>
            <person name="Eisen J.A."/>
            <person name="Koonin E.V."/>
            <person name="Keller M."/>
            <person name="Stetter K.O."/>
        </authorList>
    </citation>
    <scope>NUCLEOTIDE SEQUENCE [LARGE SCALE GENOMIC DNA]</scope>
    <source>
        <strain evidence="2">KIN4/I / DSM 18386 / JCM 14125</strain>
    </source>
</reference>
<dbReference type="InterPro" id="IPR003448">
    <property type="entry name" value="Mopterin_biosynth_MoaE"/>
</dbReference>
<dbReference type="SUPFAM" id="SSF54285">
    <property type="entry name" value="MoaD/ThiS"/>
    <property type="match status" value="1"/>
</dbReference>
<accession>A8A942</accession>
<dbReference type="STRING" id="453591.Igni_0260"/>
<dbReference type="eggNOG" id="arCOG00534">
    <property type="taxonomic scope" value="Archaea"/>
</dbReference>
<dbReference type="AlphaFoldDB" id="A8A942"/>
<dbReference type="GO" id="GO:0006777">
    <property type="term" value="P:Mo-molybdopterin cofactor biosynthetic process"/>
    <property type="evidence" value="ECO:0007669"/>
    <property type="project" value="InterPro"/>
</dbReference>
<keyword evidence="2" id="KW-1185">Reference proteome</keyword>
<sequence>MKVKLKLYAMYKDALGEAAELELPEGSKVADLKRKVLELLPEGYPEPVVLKDGRFAEDEEPLTEGEYELVPPAAGGGGRVVLTEEEDWSLDGLVEELGDPESGATVIFVGTVKSKGSKVLELIYEAHPSVKEFMEKIVEEELKKWGALDARVVQFLGPRKVGQKTLIIAVSGKDRESAFKAAREILERLKHEPPIWKREVRTDGEYWITGEGELRRSPKY</sequence>
<dbReference type="InterPro" id="IPR012675">
    <property type="entry name" value="Beta-grasp_dom_sf"/>
</dbReference>
<dbReference type="InterPro" id="IPR036563">
    <property type="entry name" value="MoaE_sf"/>
</dbReference>
<dbReference type="Pfam" id="PF02391">
    <property type="entry name" value="MoaE"/>
    <property type="match status" value="1"/>
</dbReference>
<dbReference type="PANTHER" id="PTHR23404">
    <property type="entry name" value="MOLYBDOPTERIN SYNTHASE RELATED"/>
    <property type="match status" value="1"/>
</dbReference>
<dbReference type="Gene3D" id="3.90.1170.40">
    <property type="entry name" value="Molybdopterin biosynthesis MoaE subunit"/>
    <property type="match status" value="1"/>
</dbReference>
<dbReference type="GeneID" id="5561698"/>